<name>A0A927ZSM8_SELRU</name>
<dbReference type="Proteomes" id="UP000761380">
    <property type="component" value="Unassembled WGS sequence"/>
</dbReference>
<dbReference type="Gene3D" id="3.40.30.10">
    <property type="entry name" value="Glutaredoxin"/>
    <property type="match status" value="1"/>
</dbReference>
<evidence type="ECO:0000313" key="2">
    <source>
        <dbReference type="Proteomes" id="UP000761380"/>
    </source>
</evidence>
<sequence>MMKKNLRYVLLPLILLFAILAINVLHAPSNTKQTPAAFPQFQTRDLAGHPVTNEVFAGKFTILVLWVVKDTNSRQLLQELTDWQVHESADIQIIGLIGDVKNTDNDDKIALAQTIAQDTPIPQLLVNDDMAAFLTTIKAAPTICFVNPYGQLIGQPVTGYEIDLIKKEARRLMAADSPSAINKSLIMKKLSQ</sequence>
<dbReference type="EMBL" id="SVBY01000031">
    <property type="protein sequence ID" value="MBE6092648.1"/>
    <property type="molecule type" value="Genomic_DNA"/>
</dbReference>
<accession>A0A927ZSM8</accession>
<organism evidence="1 2">
    <name type="scientific">Selenomonas ruminantium</name>
    <dbReference type="NCBI Taxonomy" id="971"/>
    <lineage>
        <taxon>Bacteria</taxon>
        <taxon>Bacillati</taxon>
        <taxon>Bacillota</taxon>
        <taxon>Negativicutes</taxon>
        <taxon>Selenomonadales</taxon>
        <taxon>Selenomonadaceae</taxon>
        <taxon>Selenomonas</taxon>
    </lineage>
</organism>
<proteinExistence type="predicted"/>
<gene>
    <name evidence="1" type="ORF">E7201_05715</name>
</gene>
<reference evidence="1" key="1">
    <citation type="submission" date="2019-04" db="EMBL/GenBank/DDBJ databases">
        <title>Evolution of Biomass-Degrading Anaerobic Consortia Revealed by Metagenomics.</title>
        <authorList>
            <person name="Peng X."/>
        </authorList>
    </citation>
    <scope>NUCLEOTIDE SEQUENCE</scope>
    <source>
        <strain evidence="1">SIG240</strain>
    </source>
</reference>
<dbReference type="AlphaFoldDB" id="A0A927ZSM8"/>
<protein>
    <submittedName>
        <fullName evidence="1">Uncharacterized protein</fullName>
    </submittedName>
</protein>
<evidence type="ECO:0000313" key="1">
    <source>
        <dbReference type="EMBL" id="MBE6092648.1"/>
    </source>
</evidence>
<dbReference type="InterPro" id="IPR036249">
    <property type="entry name" value="Thioredoxin-like_sf"/>
</dbReference>
<dbReference type="SUPFAM" id="SSF52833">
    <property type="entry name" value="Thioredoxin-like"/>
    <property type="match status" value="1"/>
</dbReference>
<comment type="caution">
    <text evidence="1">The sequence shown here is derived from an EMBL/GenBank/DDBJ whole genome shotgun (WGS) entry which is preliminary data.</text>
</comment>